<evidence type="ECO:0000313" key="2">
    <source>
        <dbReference type="EMBL" id="RRT61732.1"/>
    </source>
</evidence>
<evidence type="ECO:0000313" key="3">
    <source>
        <dbReference type="EMBL" id="RZR72789.1"/>
    </source>
</evidence>
<evidence type="ECO:0000313" key="4">
    <source>
        <dbReference type="Proteomes" id="UP000287651"/>
    </source>
</evidence>
<keyword evidence="1" id="KW-0812">Transmembrane</keyword>
<dbReference type="Proteomes" id="UP000287651">
    <property type="component" value="Unassembled WGS sequence"/>
</dbReference>
<feature type="transmembrane region" description="Helical" evidence="1">
    <location>
        <begin position="27"/>
        <end position="45"/>
    </location>
</feature>
<reference evidence="2" key="3">
    <citation type="submission" date="2018-09" db="EMBL/GenBank/DDBJ databases">
        <authorList>
            <person name="Harrison J."/>
            <person name="Moore K.A."/>
            <person name="Paszkiewicz K."/>
            <person name="Jones T."/>
            <person name="Grant M."/>
            <person name="Ambacheew D."/>
            <person name="Muzemil S."/>
            <person name="Studholme D."/>
        </authorList>
    </citation>
    <scope>NUCLEOTIDE SEQUENCE</scope>
</reference>
<keyword evidence="1" id="KW-1133">Transmembrane helix</keyword>
<dbReference type="EMBL" id="KV875756">
    <property type="protein sequence ID" value="RZR72789.1"/>
    <property type="molecule type" value="Genomic_DNA"/>
</dbReference>
<dbReference type="Proteomes" id="UP000290560">
    <property type="component" value="Unassembled WGS sequence"/>
</dbReference>
<reference evidence="3" key="2">
    <citation type="journal article" date="2018" name="Data Brief">
        <title>Genome sequence data from 17 accessions of Ensete ventricosum, a staple food crop for millions in Ethiopia.</title>
        <authorList>
            <person name="Yemataw Z."/>
            <person name="Muzemil S."/>
            <person name="Ambachew D."/>
            <person name="Tripathi L."/>
            <person name="Tesfaye K."/>
            <person name="Chala A."/>
            <person name="Farbos A."/>
            <person name="O'Neill P."/>
            <person name="Moore K."/>
            <person name="Grant M."/>
            <person name="Studholme D.J."/>
        </authorList>
    </citation>
    <scope>NUCLEOTIDE SEQUENCE [LARGE SCALE GENOMIC DNA]</scope>
    <source>
        <tissue evidence="3">Leaf</tissue>
    </source>
</reference>
<dbReference type="AlphaFoldDB" id="A0A444F8F6"/>
<evidence type="ECO:0000256" key="1">
    <source>
        <dbReference type="SAM" id="Phobius"/>
    </source>
</evidence>
<sequence length="49" mass="5354">MVKSITSDAQTLIRSLHSAYAATPTNLKVLLFVCALVEMPLYVLVMEAT</sequence>
<reference evidence="2 4" key="1">
    <citation type="journal article" date="2014" name="Agronomy (Basel)">
        <title>A Draft Genome Sequence for Ensete ventricosum, the Drought-Tolerant Tree Against Hunger.</title>
        <authorList>
            <person name="Harrison J."/>
            <person name="Moore K.A."/>
            <person name="Paszkiewicz K."/>
            <person name="Jones T."/>
            <person name="Grant M."/>
            <person name="Ambacheew D."/>
            <person name="Muzemil S."/>
            <person name="Studholme D.J."/>
        </authorList>
    </citation>
    <scope>NUCLEOTIDE SEQUENCE [LARGE SCALE GENOMIC DNA]</scope>
</reference>
<accession>A0A444F8F6</accession>
<gene>
    <name evidence="2" type="ORF">B296_00039807</name>
    <name evidence="3" type="ORF">BHM03_00017101</name>
</gene>
<name>A0A444F8F6_ENSVE</name>
<keyword evidence="1" id="KW-0472">Membrane</keyword>
<organism evidence="2 4">
    <name type="scientific">Ensete ventricosum</name>
    <name type="common">Abyssinian banana</name>
    <name type="synonym">Musa ensete</name>
    <dbReference type="NCBI Taxonomy" id="4639"/>
    <lineage>
        <taxon>Eukaryota</taxon>
        <taxon>Viridiplantae</taxon>
        <taxon>Streptophyta</taxon>
        <taxon>Embryophyta</taxon>
        <taxon>Tracheophyta</taxon>
        <taxon>Spermatophyta</taxon>
        <taxon>Magnoliopsida</taxon>
        <taxon>Liliopsida</taxon>
        <taxon>Zingiberales</taxon>
        <taxon>Musaceae</taxon>
        <taxon>Ensete</taxon>
    </lineage>
</organism>
<protein>
    <submittedName>
        <fullName evidence="2">Uncharacterized protein</fullName>
    </submittedName>
</protein>
<dbReference type="EMBL" id="AMZH03007271">
    <property type="protein sequence ID" value="RRT61732.1"/>
    <property type="molecule type" value="Genomic_DNA"/>
</dbReference>
<proteinExistence type="predicted"/>